<evidence type="ECO:0000259" key="14">
    <source>
        <dbReference type="Pfam" id="PF00890"/>
    </source>
</evidence>
<dbReference type="AlphaFoldDB" id="A0A0U1KW06"/>
<feature type="domain" description="FAD-dependent oxidoreductase 2 FAD-binding" evidence="14">
    <location>
        <begin position="23"/>
        <end position="391"/>
    </location>
</feature>
<dbReference type="InterPro" id="IPR037099">
    <property type="entry name" value="Fum_R/Succ_DH_flav-like_C_sf"/>
</dbReference>
<evidence type="ECO:0000313" key="17">
    <source>
        <dbReference type="Proteomes" id="UP000049855"/>
    </source>
</evidence>
<dbReference type="InterPro" id="IPR003953">
    <property type="entry name" value="FAD-dep_OxRdtase_2_FAD-bd"/>
</dbReference>
<evidence type="ECO:0000256" key="3">
    <source>
        <dbReference type="ARBA" id="ARBA00008562"/>
    </source>
</evidence>
<dbReference type="GO" id="GO:0008734">
    <property type="term" value="F:L-aspartate oxidase activity"/>
    <property type="evidence" value="ECO:0007669"/>
    <property type="project" value="UniProtKB-UniRule"/>
</dbReference>
<comment type="pathway">
    <text evidence="2 13">Cofactor biosynthesis; NAD(+) biosynthesis; iminoaspartate from L-aspartate (oxidase route): step 1/1.</text>
</comment>
<dbReference type="InterPro" id="IPR015939">
    <property type="entry name" value="Fum_Rdtase/Succ_DH_flav-like_C"/>
</dbReference>
<evidence type="ECO:0000256" key="13">
    <source>
        <dbReference type="RuleBase" id="RU362049"/>
    </source>
</evidence>
<dbReference type="InterPro" id="IPR027477">
    <property type="entry name" value="Succ_DH/fumarate_Rdtase_cat_sf"/>
</dbReference>
<evidence type="ECO:0000313" key="16">
    <source>
        <dbReference type="EMBL" id="CQR71093.1"/>
    </source>
</evidence>
<dbReference type="InterPro" id="IPR005288">
    <property type="entry name" value="NadB"/>
</dbReference>
<evidence type="ECO:0000256" key="9">
    <source>
        <dbReference type="ARBA" id="ARBA00023002"/>
    </source>
</evidence>
<feature type="domain" description="Fumarate reductase/succinate dehydrogenase flavoprotein-like C-terminal" evidence="15">
    <location>
        <begin position="431"/>
        <end position="521"/>
    </location>
</feature>
<keyword evidence="8 13" id="KW-0274">FAD</keyword>
<keyword evidence="17" id="KW-1185">Reference proteome</keyword>
<dbReference type="InterPro" id="IPR036188">
    <property type="entry name" value="FAD/NAD-bd_sf"/>
</dbReference>
<dbReference type="SUPFAM" id="SSF51905">
    <property type="entry name" value="FAD/NAD(P)-binding domain"/>
    <property type="match status" value="1"/>
</dbReference>
<evidence type="ECO:0000256" key="7">
    <source>
        <dbReference type="ARBA" id="ARBA00022642"/>
    </source>
</evidence>
<dbReference type="GO" id="GO:0034628">
    <property type="term" value="P:'de novo' NAD+ biosynthetic process from L-aspartate"/>
    <property type="evidence" value="ECO:0007669"/>
    <property type="project" value="TreeGrafter"/>
</dbReference>
<keyword evidence="6 13" id="KW-0285">Flavoprotein</keyword>
<dbReference type="Gene3D" id="1.20.58.100">
    <property type="entry name" value="Fumarate reductase/succinate dehydrogenase flavoprotein-like, C-terminal domain"/>
    <property type="match status" value="1"/>
</dbReference>
<evidence type="ECO:0000256" key="1">
    <source>
        <dbReference type="ARBA" id="ARBA00001974"/>
    </source>
</evidence>
<dbReference type="SUPFAM" id="SSF56425">
    <property type="entry name" value="Succinate dehydrogenase/fumarate reductase flavoprotein, catalytic domain"/>
    <property type="match status" value="1"/>
</dbReference>
<accession>A0A0U1KW06</accession>
<keyword evidence="7 13" id="KW-0662">Pyridine nucleotide biosynthesis</keyword>
<dbReference type="PANTHER" id="PTHR42716">
    <property type="entry name" value="L-ASPARTATE OXIDASE"/>
    <property type="match status" value="1"/>
</dbReference>
<dbReference type="NCBIfam" id="TIGR00551">
    <property type="entry name" value="nadB"/>
    <property type="match status" value="1"/>
</dbReference>
<dbReference type="PIRSF" id="PIRSF000171">
    <property type="entry name" value="SDHA_APRA_LASPO"/>
    <property type="match status" value="1"/>
</dbReference>
<dbReference type="GO" id="GO:0005737">
    <property type="term" value="C:cytoplasm"/>
    <property type="evidence" value="ECO:0007669"/>
    <property type="project" value="UniProtKB-SubCell"/>
</dbReference>
<organism evidence="16 17">
    <name type="scientific">Sporomusa ovata</name>
    <dbReference type="NCBI Taxonomy" id="2378"/>
    <lineage>
        <taxon>Bacteria</taxon>
        <taxon>Bacillati</taxon>
        <taxon>Bacillota</taxon>
        <taxon>Negativicutes</taxon>
        <taxon>Selenomonadales</taxon>
        <taxon>Sporomusaceae</taxon>
        <taxon>Sporomusa</taxon>
    </lineage>
</organism>
<feature type="active site" description="Proton acceptor" evidence="12">
    <location>
        <position position="289"/>
    </location>
</feature>
<name>A0A0U1KW06_9FIRM</name>
<proteinExistence type="inferred from homology"/>
<sequence>MRSERGYLTSKHNELISASKEYDVIIVGAGIAGMSAALLLDFRLKVAIVSKEPLAECSTYKAQGGMAVAVGPDDKIEEHIADTLRVGQGICREEAVKVLTSEGSEALDFLISLGASFSHNEKGLLLTREAGHSRNRVVHYYDYTGKYIAELLASKVNAATNIDRLESCYLVDIATDQEGCCGCVVVLAGKLVYYRSAVVVVATGGYSGLYARSTNAISSNGDGVAAAYRAGAVIADMEFVQFHPTAFTTKSGRVFLLTEALRGEGAMLLNAAGQRFMSTYHSAGELAPRDEVSRAMLQEAGKQGGKPIGLDARHLGKEYLMDRFRQVYAELAQNNYFMEQDIIPIAPAAHYTIGGIKTDLWGKTNVACLYACGEAAATGVHGANRLASNSLLEGIVFGRRVAASINDNFPAKRINSVQLACSMEDIGNYNGVSALRTKLELAAGVVRQGKGLEAALQWVRDSKKSSVIPPDDMQSYHACNAYQLAELLLEAALLRRESRGCHYRIDFPEKNDQDFQKHILQQWGRETVIQ</sequence>
<comment type="subcellular location">
    <subcellularLocation>
        <location evidence="13">Cytoplasm</location>
    </subcellularLocation>
</comment>
<dbReference type="Gene3D" id="3.50.50.60">
    <property type="entry name" value="FAD/NAD(P)-binding domain"/>
    <property type="match status" value="1"/>
</dbReference>
<evidence type="ECO:0000256" key="4">
    <source>
        <dbReference type="ARBA" id="ARBA00012173"/>
    </source>
</evidence>
<evidence type="ECO:0000256" key="8">
    <source>
        <dbReference type="ARBA" id="ARBA00022827"/>
    </source>
</evidence>
<reference evidence="17" key="1">
    <citation type="submission" date="2015-03" db="EMBL/GenBank/DDBJ databases">
        <authorList>
            <person name="Nijsse Bart"/>
        </authorList>
    </citation>
    <scope>NUCLEOTIDE SEQUENCE [LARGE SCALE GENOMIC DNA]</scope>
</reference>
<dbReference type="UniPathway" id="UPA00253">
    <property type="reaction ID" value="UER00326"/>
</dbReference>
<gene>
    <name evidence="16" type="ORF">SpAn4DRAFT_2071</name>
</gene>
<evidence type="ECO:0000256" key="12">
    <source>
        <dbReference type="PIRSR" id="PIRSR000171-1"/>
    </source>
</evidence>
<dbReference type="EMBL" id="CTRP01000003">
    <property type="protein sequence ID" value="CQR71093.1"/>
    <property type="molecule type" value="Genomic_DNA"/>
</dbReference>
<evidence type="ECO:0000256" key="6">
    <source>
        <dbReference type="ARBA" id="ARBA00022630"/>
    </source>
</evidence>
<comment type="function">
    <text evidence="13">Catalyzes the oxidation of L-aspartate to iminoaspartate.</text>
</comment>
<evidence type="ECO:0000256" key="5">
    <source>
        <dbReference type="ARBA" id="ARBA00021901"/>
    </source>
</evidence>
<evidence type="ECO:0000256" key="10">
    <source>
        <dbReference type="ARBA" id="ARBA00048305"/>
    </source>
</evidence>
<dbReference type="PRINTS" id="PR00368">
    <property type="entry name" value="FADPNR"/>
</dbReference>
<dbReference type="FunFam" id="3.90.700.10:FF:000002">
    <property type="entry name" value="L-aspartate oxidase"/>
    <property type="match status" value="1"/>
</dbReference>
<dbReference type="SUPFAM" id="SSF46977">
    <property type="entry name" value="Succinate dehydrogenase/fumarate reductase flavoprotein C-terminal domain"/>
    <property type="match status" value="1"/>
</dbReference>
<evidence type="ECO:0000256" key="11">
    <source>
        <dbReference type="NCBIfam" id="TIGR00551"/>
    </source>
</evidence>
<keyword evidence="9 13" id="KW-0560">Oxidoreductase</keyword>
<protein>
    <recommendedName>
        <fullName evidence="5 11">L-aspartate oxidase</fullName>
        <ecNumber evidence="4 11">1.4.3.16</ecNumber>
    </recommendedName>
</protein>
<evidence type="ECO:0000256" key="2">
    <source>
        <dbReference type="ARBA" id="ARBA00004950"/>
    </source>
</evidence>
<dbReference type="RefSeq" id="WP_021169797.1">
    <property type="nucleotide sequence ID" value="NZ_CTRP01000003.1"/>
</dbReference>
<dbReference type="GO" id="GO:0033765">
    <property type="term" value="F:steroid dehydrogenase activity, acting on the CH-CH group of donors"/>
    <property type="evidence" value="ECO:0007669"/>
    <property type="project" value="UniProtKB-ARBA"/>
</dbReference>
<dbReference type="Proteomes" id="UP000049855">
    <property type="component" value="Unassembled WGS sequence"/>
</dbReference>
<evidence type="ECO:0000259" key="15">
    <source>
        <dbReference type="Pfam" id="PF02910"/>
    </source>
</evidence>
<dbReference type="Gene3D" id="3.90.700.10">
    <property type="entry name" value="Succinate dehydrogenase/fumarate reductase flavoprotein, catalytic domain"/>
    <property type="match status" value="1"/>
</dbReference>
<dbReference type="Pfam" id="PF02910">
    <property type="entry name" value="Succ_DH_flav_C"/>
    <property type="match status" value="1"/>
</dbReference>
<dbReference type="PANTHER" id="PTHR42716:SF2">
    <property type="entry name" value="L-ASPARTATE OXIDASE, CHLOROPLASTIC"/>
    <property type="match status" value="1"/>
</dbReference>
<dbReference type="Pfam" id="PF00890">
    <property type="entry name" value="FAD_binding_2"/>
    <property type="match status" value="1"/>
</dbReference>
<dbReference type="EC" id="1.4.3.16" evidence="4 11"/>
<comment type="similarity">
    <text evidence="3 13">Belongs to the FAD-dependent oxidoreductase 2 family. NadB subfamily.</text>
</comment>
<comment type="catalytic activity">
    <reaction evidence="10">
        <text>L-aspartate + O2 = iminosuccinate + H2O2</text>
        <dbReference type="Rhea" id="RHEA:25876"/>
        <dbReference type="ChEBI" id="CHEBI:15379"/>
        <dbReference type="ChEBI" id="CHEBI:16240"/>
        <dbReference type="ChEBI" id="CHEBI:29991"/>
        <dbReference type="ChEBI" id="CHEBI:77875"/>
        <dbReference type="EC" id="1.4.3.16"/>
    </reaction>
    <physiologicalReaction direction="left-to-right" evidence="10">
        <dbReference type="Rhea" id="RHEA:25877"/>
    </physiologicalReaction>
</comment>
<comment type="cofactor">
    <cofactor evidence="1 13">
        <name>FAD</name>
        <dbReference type="ChEBI" id="CHEBI:57692"/>
    </cofactor>
</comment>